<feature type="region of interest" description="Disordered" evidence="2">
    <location>
        <begin position="70"/>
        <end position="97"/>
    </location>
</feature>
<dbReference type="PANTHER" id="PTHR35617">
    <property type="entry name" value="PHAGE_INTEGRASE DOMAIN-CONTAINING PROTEIN"/>
    <property type="match status" value="1"/>
</dbReference>
<comment type="caution">
    <text evidence="3">The sequence shown here is derived from an EMBL/GenBank/DDBJ whole genome shotgun (WGS) entry which is preliminary data.</text>
</comment>
<evidence type="ECO:0000256" key="1">
    <source>
        <dbReference type="ARBA" id="ARBA00023125"/>
    </source>
</evidence>
<accession>A0ABQ8L2P3</accession>
<dbReference type="PANTHER" id="PTHR35617:SF3">
    <property type="entry name" value="CORE-BINDING (CB) DOMAIN-CONTAINING PROTEIN"/>
    <property type="match status" value="1"/>
</dbReference>
<keyword evidence="1" id="KW-0238">DNA-binding</keyword>
<organism evidence="3 4">
    <name type="scientific">Labeo rohita</name>
    <name type="common">Indian major carp</name>
    <name type="synonym">Cyprinus rohita</name>
    <dbReference type="NCBI Taxonomy" id="84645"/>
    <lineage>
        <taxon>Eukaryota</taxon>
        <taxon>Metazoa</taxon>
        <taxon>Chordata</taxon>
        <taxon>Craniata</taxon>
        <taxon>Vertebrata</taxon>
        <taxon>Euteleostomi</taxon>
        <taxon>Actinopterygii</taxon>
        <taxon>Neopterygii</taxon>
        <taxon>Teleostei</taxon>
        <taxon>Ostariophysi</taxon>
        <taxon>Cypriniformes</taxon>
        <taxon>Cyprinidae</taxon>
        <taxon>Labeoninae</taxon>
        <taxon>Labeonini</taxon>
        <taxon>Labeo</taxon>
    </lineage>
</organism>
<proteinExistence type="predicted"/>
<dbReference type="InterPro" id="IPR010998">
    <property type="entry name" value="Integrase_recombinase_N"/>
</dbReference>
<gene>
    <name evidence="3" type="ORF">H4Q32_026721</name>
</gene>
<dbReference type="Gene3D" id="1.10.150.130">
    <property type="match status" value="1"/>
</dbReference>
<evidence type="ECO:0000313" key="3">
    <source>
        <dbReference type="EMBL" id="KAI2644431.1"/>
    </source>
</evidence>
<protein>
    <submittedName>
        <fullName evidence="3">Uncharacterized protein</fullName>
    </submittedName>
</protein>
<dbReference type="Proteomes" id="UP000830375">
    <property type="component" value="Unassembled WGS sequence"/>
</dbReference>
<dbReference type="EMBL" id="JACTAM010002520">
    <property type="protein sequence ID" value="KAI2644431.1"/>
    <property type="molecule type" value="Genomic_DNA"/>
</dbReference>
<reference evidence="3 4" key="1">
    <citation type="submission" date="2022-01" db="EMBL/GenBank/DDBJ databases">
        <title>A high-quality chromosome-level genome assembly of rohu carp, Labeo rohita.</title>
        <authorList>
            <person name="Arick M.A. II"/>
            <person name="Hsu C.-Y."/>
            <person name="Magbanua Z."/>
            <person name="Pechanova O."/>
            <person name="Grover C."/>
            <person name="Miller E."/>
            <person name="Thrash A."/>
            <person name="Ezzel L."/>
            <person name="Alam S."/>
            <person name="Benzie J."/>
            <person name="Hamilton M."/>
            <person name="Karsi A."/>
            <person name="Lawrence M.L."/>
            <person name="Peterson D.G."/>
        </authorList>
    </citation>
    <scope>NUCLEOTIDE SEQUENCE [LARGE SCALE GENOMIC DNA]</scope>
    <source>
        <strain evidence="4">BAU-BD-2019</strain>
        <tissue evidence="3">Blood</tissue>
    </source>
</reference>
<evidence type="ECO:0000313" key="4">
    <source>
        <dbReference type="Proteomes" id="UP000830375"/>
    </source>
</evidence>
<dbReference type="SUPFAM" id="SSF47823">
    <property type="entry name" value="lambda integrase-like, N-terminal domain"/>
    <property type="match status" value="1"/>
</dbReference>
<sequence length="389" mass="41624">MFLGGRHPVEAGAEAWGMGYPGAGCHGTDVAEASSVRLSGESAPGWGPSSFSSPVLAGLSMVLGSDFPSRRLSMGDSRQEGSPLSGGRHHPPPSPGVVGVMGVAPEGAHLVASGLSTKVVQTILQSRAPSTRKLYALKWKPFTSWCEHRQQDPVNCPVGTVLEYLQDQFSTGLAHSTLRVYVTAISAYHAPLGGMSVGKDPLVVRFLRGALRLRPPVRPRVPTWDLAVVPEALCRPPFEPIEESLDHHLSAKTAFLLALTSLMRTGVCSESPLCSTMARCTPGLLSSHTFCLDTYVHRAAMWRKTDQLFVCYGPPRGVSMLPSIPLAAGLWMLSLRLMSSQTFPLPWGLRPILPEASPPPKLSCLVSLCRTSVTQRDGPCPLSLSGSMT</sequence>
<name>A0ABQ8L2P3_LABRO</name>
<evidence type="ECO:0000256" key="2">
    <source>
        <dbReference type="SAM" id="MobiDB-lite"/>
    </source>
</evidence>
<keyword evidence="4" id="KW-1185">Reference proteome</keyword>